<dbReference type="KEGG" id="rms:RMA_1008"/>
<keyword evidence="7 8" id="KW-0472">Membrane</keyword>
<dbReference type="EMBL" id="CP000683">
    <property type="protein sequence ID" value="ABV85055.1"/>
    <property type="molecule type" value="Genomic_DNA"/>
</dbReference>
<feature type="transmembrane region" description="Helical" evidence="8">
    <location>
        <begin position="342"/>
        <end position="368"/>
    </location>
</feature>
<dbReference type="HOGENOM" id="CLU_031275_8_0_5"/>
<evidence type="ECO:0000256" key="4">
    <source>
        <dbReference type="ARBA" id="ARBA00022475"/>
    </source>
</evidence>
<evidence type="ECO:0000313" key="9">
    <source>
        <dbReference type="EMBL" id="ABV85055.1"/>
    </source>
</evidence>
<reference evidence="9 10" key="1">
    <citation type="journal article" date="2007" name="Genome Res.">
        <title>Lateral gene transfer between obligate intracellular bacteria: evidence from the Rickettsia massiliae genome.</title>
        <authorList>
            <person name="Blanc G."/>
            <person name="Ogata H."/>
            <person name="Robert C."/>
            <person name="Audic S."/>
            <person name="Claverie J.-M."/>
            <person name="Raoult D."/>
        </authorList>
    </citation>
    <scope>NUCLEOTIDE SEQUENCE [LARGE SCALE GENOMIC DNA]</scope>
    <source>
        <strain evidence="10">Mtu5</strain>
    </source>
</reference>
<evidence type="ECO:0000256" key="8">
    <source>
        <dbReference type="SAM" id="Phobius"/>
    </source>
</evidence>
<feature type="transmembrane region" description="Helical" evidence="8">
    <location>
        <begin position="46"/>
        <end position="64"/>
    </location>
</feature>
<keyword evidence="5 8" id="KW-0812">Transmembrane</keyword>
<feature type="transmembrane region" description="Helical" evidence="8">
    <location>
        <begin position="101"/>
        <end position="122"/>
    </location>
</feature>
<dbReference type="InterPro" id="IPR002549">
    <property type="entry name" value="AI-2E-like"/>
</dbReference>
<evidence type="ECO:0000256" key="6">
    <source>
        <dbReference type="ARBA" id="ARBA00022989"/>
    </source>
</evidence>
<dbReference type="AlphaFoldDB" id="A8F2B9"/>
<feature type="transmembrane region" description="Helical" evidence="8">
    <location>
        <begin position="258"/>
        <end position="278"/>
    </location>
</feature>
<comment type="subcellular location">
    <subcellularLocation>
        <location evidence="1">Cell membrane</location>
        <topology evidence="1">Multi-pass membrane protein</topology>
    </subcellularLocation>
</comment>
<evidence type="ECO:0000313" key="10">
    <source>
        <dbReference type="Proteomes" id="UP000001311"/>
    </source>
</evidence>
<accession>A8F2B9</accession>
<dbReference type="PANTHER" id="PTHR21716:SF53">
    <property type="entry name" value="PERMEASE PERM-RELATED"/>
    <property type="match status" value="1"/>
</dbReference>
<dbReference type="Pfam" id="PF01594">
    <property type="entry name" value="AI-2E_transport"/>
    <property type="match status" value="1"/>
</dbReference>
<keyword evidence="10" id="KW-1185">Reference proteome</keyword>
<dbReference type="GO" id="GO:0055085">
    <property type="term" value="P:transmembrane transport"/>
    <property type="evidence" value="ECO:0007669"/>
    <property type="project" value="TreeGrafter"/>
</dbReference>
<feature type="transmembrane region" description="Helical" evidence="8">
    <location>
        <begin position="311"/>
        <end position="330"/>
    </location>
</feature>
<feature type="transmembrane region" description="Helical" evidence="8">
    <location>
        <begin position="285"/>
        <end position="305"/>
    </location>
</feature>
<evidence type="ECO:0000256" key="5">
    <source>
        <dbReference type="ARBA" id="ARBA00022692"/>
    </source>
</evidence>
<dbReference type="Proteomes" id="UP000001311">
    <property type="component" value="Chromosome"/>
</dbReference>
<protein>
    <submittedName>
        <fullName evidence="9">Permease PerM-like protein</fullName>
    </submittedName>
</protein>
<name>A8F2B9_RICM5</name>
<feature type="transmembrane region" description="Helical" evidence="8">
    <location>
        <begin position="70"/>
        <end position="89"/>
    </location>
</feature>
<sequence length="392" mass="44573">MGVVVLQELRFSRIKYTLRSSTCKLLALFEVDLRVENGKNNMNRTVIFWLVFLGFFISGFMLMSDAVKPFFIAFILSYLLQPAIGFIASKFKISNKFASSIIYLIFLSIFFLSLTILVPIIYGQIFTFINNIPKYNNYLQAEILPPIMAKIYSIEPDIADKIKNSLSNFINSIFTILGSIANNFWRYTIITINIFVLFLLIPIILFYFLRDWAKIIANMQSLLPIKTRPKILKILSAINNLLSAYIRGQLNICLLLSTYYSIAFTVIGIDLALLLGILTGFLVIIPFLGTFISFLLTLIIGYLTFGVTTKLLYIMIIYLVGNICESYIFTPKIIGDKIGLHPLWIIFSIFACGSLFGIIGIFFAIPIAGITKILLLNLIKFYKSSKFYRIDG</sequence>
<keyword evidence="3" id="KW-0813">Transport</keyword>
<keyword evidence="4" id="KW-1003">Cell membrane</keyword>
<comment type="similarity">
    <text evidence="2">Belongs to the autoinducer-2 exporter (AI-2E) (TC 2.A.86) family.</text>
</comment>
<keyword evidence="6 8" id="KW-1133">Transmembrane helix</keyword>
<evidence type="ECO:0000256" key="2">
    <source>
        <dbReference type="ARBA" id="ARBA00009773"/>
    </source>
</evidence>
<proteinExistence type="inferred from homology"/>
<dbReference type="GO" id="GO:0005886">
    <property type="term" value="C:plasma membrane"/>
    <property type="evidence" value="ECO:0007669"/>
    <property type="project" value="UniProtKB-SubCell"/>
</dbReference>
<feature type="transmembrane region" description="Helical" evidence="8">
    <location>
        <begin position="184"/>
        <end position="209"/>
    </location>
</feature>
<dbReference type="PANTHER" id="PTHR21716">
    <property type="entry name" value="TRANSMEMBRANE PROTEIN"/>
    <property type="match status" value="1"/>
</dbReference>
<evidence type="ECO:0000256" key="7">
    <source>
        <dbReference type="ARBA" id="ARBA00023136"/>
    </source>
</evidence>
<evidence type="ECO:0000256" key="1">
    <source>
        <dbReference type="ARBA" id="ARBA00004651"/>
    </source>
</evidence>
<organism evidence="9 10">
    <name type="scientific">Rickettsia massiliae (strain Mtu5)</name>
    <dbReference type="NCBI Taxonomy" id="416276"/>
    <lineage>
        <taxon>Bacteria</taxon>
        <taxon>Pseudomonadati</taxon>
        <taxon>Pseudomonadota</taxon>
        <taxon>Alphaproteobacteria</taxon>
        <taxon>Rickettsiales</taxon>
        <taxon>Rickettsiaceae</taxon>
        <taxon>Rickettsieae</taxon>
        <taxon>Rickettsia</taxon>
        <taxon>spotted fever group</taxon>
    </lineage>
</organism>
<gene>
    <name evidence="9" type="primary">perM</name>
    <name evidence="9" type="ordered locus">RMA_1008</name>
</gene>
<evidence type="ECO:0000256" key="3">
    <source>
        <dbReference type="ARBA" id="ARBA00022448"/>
    </source>
</evidence>